<dbReference type="GO" id="GO:0071555">
    <property type="term" value="P:cell wall organization"/>
    <property type="evidence" value="ECO:0007669"/>
    <property type="project" value="UniProtKB-KW"/>
</dbReference>
<dbReference type="AlphaFoldDB" id="A0A6I2L443"/>
<keyword evidence="6 7" id="KW-0067">ATP-binding</keyword>
<dbReference type="SUPFAM" id="SSF53623">
    <property type="entry name" value="MurD-like peptide ligases, catalytic domain"/>
    <property type="match status" value="1"/>
</dbReference>
<feature type="domain" description="Mur ligase C-terminal" evidence="9">
    <location>
        <begin position="397"/>
        <end position="526"/>
    </location>
</feature>
<evidence type="ECO:0000259" key="10">
    <source>
        <dbReference type="Pfam" id="PF08245"/>
    </source>
</evidence>
<dbReference type="Gene3D" id="3.90.190.20">
    <property type="entry name" value="Mur ligase, C-terminal domain"/>
    <property type="match status" value="1"/>
</dbReference>
<keyword evidence="7 8" id="KW-0133">Cell shape</keyword>
<name>A0A6I2L443_9BURK</name>
<comment type="pathway">
    <text evidence="2 7 8">Cell wall biogenesis; peptidoglycan biosynthesis.</text>
</comment>
<dbReference type="HAMAP" id="MF_00639">
    <property type="entry name" value="MurD"/>
    <property type="match status" value="1"/>
</dbReference>
<dbReference type="Proteomes" id="UP000433309">
    <property type="component" value="Unassembled WGS sequence"/>
</dbReference>
<dbReference type="InterPro" id="IPR036615">
    <property type="entry name" value="Mur_ligase_C_dom_sf"/>
</dbReference>
<evidence type="ECO:0000256" key="8">
    <source>
        <dbReference type="RuleBase" id="RU003664"/>
    </source>
</evidence>
<dbReference type="Pfam" id="PF02875">
    <property type="entry name" value="Mur_ligase_C"/>
    <property type="match status" value="1"/>
</dbReference>
<evidence type="ECO:0000256" key="7">
    <source>
        <dbReference type="HAMAP-Rule" id="MF_00639"/>
    </source>
</evidence>
<dbReference type="InterPro" id="IPR013221">
    <property type="entry name" value="Mur_ligase_cen"/>
</dbReference>
<dbReference type="InterPro" id="IPR005762">
    <property type="entry name" value="MurD"/>
</dbReference>
<keyword evidence="3 7" id="KW-0963">Cytoplasm</keyword>
<dbReference type="GO" id="GO:0005737">
    <property type="term" value="C:cytoplasm"/>
    <property type="evidence" value="ECO:0007669"/>
    <property type="project" value="UniProtKB-SubCell"/>
</dbReference>
<evidence type="ECO:0000256" key="5">
    <source>
        <dbReference type="ARBA" id="ARBA00022741"/>
    </source>
</evidence>
<dbReference type="GO" id="GO:0005524">
    <property type="term" value="F:ATP binding"/>
    <property type="evidence" value="ECO:0007669"/>
    <property type="project" value="UniProtKB-UniRule"/>
</dbReference>
<keyword evidence="7 8" id="KW-0961">Cell wall biogenesis/degradation</keyword>
<keyword evidence="7 8" id="KW-0132">Cell division</keyword>
<dbReference type="Gene3D" id="3.40.1190.10">
    <property type="entry name" value="Mur-like, catalytic domain"/>
    <property type="match status" value="1"/>
</dbReference>
<dbReference type="PANTHER" id="PTHR43692:SF1">
    <property type="entry name" value="UDP-N-ACETYLMURAMOYLALANINE--D-GLUTAMATE LIGASE"/>
    <property type="match status" value="1"/>
</dbReference>
<comment type="catalytic activity">
    <reaction evidence="7 8">
        <text>UDP-N-acetyl-alpha-D-muramoyl-L-alanine + D-glutamate + ATP = UDP-N-acetyl-alpha-D-muramoyl-L-alanyl-D-glutamate + ADP + phosphate + H(+)</text>
        <dbReference type="Rhea" id="RHEA:16429"/>
        <dbReference type="ChEBI" id="CHEBI:15378"/>
        <dbReference type="ChEBI" id="CHEBI:29986"/>
        <dbReference type="ChEBI" id="CHEBI:30616"/>
        <dbReference type="ChEBI" id="CHEBI:43474"/>
        <dbReference type="ChEBI" id="CHEBI:83898"/>
        <dbReference type="ChEBI" id="CHEBI:83900"/>
        <dbReference type="ChEBI" id="CHEBI:456216"/>
        <dbReference type="EC" id="6.3.2.9"/>
    </reaction>
</comment>
<accession>A0A6I2L443</accession>
<dbReference type="NCBIfam" id="TIGR01087">
    <property type="entry name" value="murD"/>
    <property type="match status" value="1"/>
</dbReference>
<dbReference type="EC" id="6.3.2.9" evidence="7 8"/>
<keyword evidence="5 7" id="KW-0547">Nucleotide-binding</keyword>
<comment type="similarity">
    <text evidence="7">Belongs to the MurCDEF family.</text>
</comment>
<dbReference type="PANTHER" id="PTHR43692">
    <property type="entry name" value="UDP-N-ACETYLMURAMOYLALANINE--D-GLUTAMATE LIGASE"/>
    <property type="match status" value="1"/>
</dbReference>
<dbReference type="InterPro" id="IPR036565">
    <property type="entry name" value="Mur-like_cat_sf"/>
</dbReference>
<dbReference type="EMBL" id="WKJK01000008">
    <property type="protein sequence ID" value="MRW91624.1"/>
    <property type="molecule type" value="Genomic_DNA"/>
</dbReference>
<keyword evidence="4 7" id="KW-0436">Ligase</keyword>
<evidence type="ECO:0000313" key="12">
    <source>
        <dbReference type="Proteomes" id="UP000433309"/>
    </source>
</evidence>
<proteinExistence type="inferred from homology"/>
<dbReference type="Gene3D" id="3.40.50.720">
    <property type="entry name" value="NAD(P)-binding Rossmann-like Domain"/>
    <property type="match status" value="1"/>
</dbReference>
<dbReference type="GO" id="GO:0051301">
    <property type="term" value="P:cell division"/>
    <property type="evidence" value="ECO:0007669"/>
    <property type="project" value="UniProtKB-KW"/>
</dbReference>
<keyword evidence="7 8" id="KW-0573">Peptidoglycan synthesis</keyword>
<dbReference type="UniPathway" id="UPA00219"/>
<dbReference type="GO" id="GO:0008764">
    <property type="term" value="F:UDP-N-acetylmuramoylalanine-D-glutamate ligase activity"/>
    <property type="evidence" value="ECO:0007669"/>
    <property type="project" value="UniProtKB-UniRule"/>
</dbReference>
<keyword evidence="7 8" id="KW-0131">Cell cycle</keyword>
<dbReference type="GO" id="GO:0008360">
    <property type="term" value="P:regulation of cell shape"/>
    <property type="evidence" value="ECO:0007669"/>
    <property type="project" value="UniProtKB-KW"/>
</dbReference>
<sequence length="557" mass="57992">MIYEGKNALVLGLGESGLAMALWLARSGARVRVADTRESPDRLPALRAAVPDVEFVAGPFGAALLDGVDFVTVSPGLAPGRELAEIAPAAAAAGIEVWGEIELFAQALEALKAERGYAPKIIAITGTNGKTTVTTLVGQLCERAGKTVRVAGNISPAALDVLREVLDAAGPAPAAAPAADAAAPAATDAAALAAATAQAGEAVAQPAAAPTAASPSALPDIWVLELSSFQLQTTFTLEADAATVLNVTQDHLDWHGDMPSYAAAKHRIFAANTVRVLNRDDATTMRMASATGTNVTFGTDAPTLRDDLGLNNERGVLWLATAIPAEEEGEPKKRKKNDPPPPPVECIVKNLMPADALQIRGIHNAANALAALALCRAIDLPLAPLLHGLREYRGQPHRVELVGAINDVEYYDDSKGTNVGATVAALNGLGKAFAGDNQRLLVILGGDGKGQDFAPLAEPMQRYARAALLIGRDAAQIRAALELAAREQGALLPYELEDCGTDLPQAVKRASELAQAGDAVLLSPACASMDMFKNYAHRAQVFIDTVRDIALDAGQEI</sequence>
<protein>
    <recommendedName>
        <fullName evidence="7 8">UDP-N-acetylmuramoylalanine--D-glutamate ligase</fullName>
        <ecNumber evidence="7 8">6.3.2.9</ecNumber>
    </recommendedName>
    <alternativeName>
        <fullName evidence="7">D-glutamic acid-adding enzyme</fullName>
    </alternativeName>
    <alternativeName>
        <fullName evidence="7">UDP-N-acetylmuramoyl-L-alanyl-D-glutamate synthetase</fullName>
    </alternativeName>
</protein>
<gene>
    <name evidence="7 11" type="primary">murD</name>
    <name evidence="11" type="ORF">GJ699_16650</name>
</gene>
<dbReference type="RefSeq" id="WP_154378213.1">
    <property type="nucleotide sequence ID" value="NZ_WKJK01000008.1"/>
</dbReference>
<feature type="domain" description="Mur ligase central" evidence="10">
    <location>
        <begin position="124"/>
        <end position="374"/>
    </location>
</feature>
<keyword evidence="12" id="KW-1185">Reference proteome</keyword>
<dbReference type="Pfam" id="PF08245">
    <property type="entry name" value="Mur_ligase_M"/>
    <property type="match status" value="1"/>
</dbReference>
<comment type="subcellular location">
    <subcellularLocation>
        <location evidence="1 7 8">Cytoplasm</location>
    </subcellularLocation>
</comment>
<evidence type="ECO:0000313" key="11">
    <source>
        <dbReference type="EMBL" id="MRW91624.1"/>
    </source>
</evidence>
<feature type="binding site" evidence="7">
    <location>
        <begin position="126"/>
        <end position="132"/>
    </location>
    <ligand>
        <name>ATP</name>
        <dbReference type="ChEBI" id="CHEBI:30616"/>
    </ligand>
</feature>
<dbReference type="GO" id="GO:0009252">
    <property type="term" value="P:peptidoglycan biosynthetic process"/>
    <property type="evidence" value="ECO:0007669"/>
    <property type="project" value="UniProtKB-UniRule"/>
</dbReference>
<organism evidence="11 12">
    <name type="scientific">Duganella guangzhouensis</name>
    <dbReference type="NCBI Taxonomy" id="2666084"/>
    <lineage>
        <taxon>Bacteria</taxon>
        <taxon>Pseudomonadati</taxon>
        <taxon>Pseudomonadota</taxon>
        <taxon>Betaproteobacteria</taxon>
        <taxon>Burkholderiales</taxon>
        <taxon>Oxalobacteraceae</taxon>
        <taxon>Telluria group</taxon>
        <taxon>Duganella</taxon>
    </lineage>
</organism>
<evidence type="ECO:0000256" key="2">
    <source>
        <dbReference type="ARBA" id="ARBA00004752"/>
    </source>
</evidence>
<evidence type="ECO:0000256" key="4">
    <source>
        <dbReference type="ARBA" id="ARBA00022598"/>
    </source>
</evidence>
<comment type="caution">
    <text evidence="11">The sequence shown here is derived from an EMBL/GenBank/DDBJ whole genome shotgun (WGS) entry which is preliminary data.</text>
</comment>
<comment type="function">
    <text evidence="7 8">Cell wall formation. Catalyzes the addition of glutamate to the nucleotide precursor UDP-N-acetylmuramoyl-L-alanine (UMA).</text>
</comment>
<dbReference type="SUPFAM" id="SSF51984">
    <property type="entry name" value="MurCD N-terminal domain"/>
    <property type="match status" value="1"/>
</dbReference>
<dbReference type="InterPro" id="IPR004101">
    <property type="entry name" value="Mur_ligase_C"/>
</dbReference>
<reference evidence="11 12" key="1">
    <citation type="submission" date="2019-11" db="EMBL/GenBank/DDBJ databases">
        <title>Novel species isolated from a subtropical stream in China.</title>
        <authorList>
            <person name="Lu H."/>
        </authorList>
    </citation>
    <scope>NUCLEOTIDE SEQUENCE [LARGE SCALE GENOMIC DNA]</scope>
    <source>
        <strain evidence="11 12">FT80W</strain>
    </source>
</reference>
<dbReference type="SUPFAM" id="SSF53244">
    <property type="entry name" value="MurD-like peptide ligases, peptide-binding domain"/>
    <property type="match status" value="1"/>
</dbReference>
<evidence type="ECO:0000256" key="1">
    <source>
        <dbReference type="ARBA" id="ARBA00004496"/>
    </source>
</evidence>
<evidence type="ECO:0000256" key="3">
    <source>
        <dbReference type="ARBA" id="ARBA00022490"/>
    </source>
</evidence>
<evidence type="ECO:0000259" key="9">
    <source>
        <dbReference type="Pfam" id="PF02875"/>
    </source>
</evidence>
<evidence type="ECO:0000256" key="6">
    <source>
        <dbReference type="ARBA" id="ARBA00022840"/>
    </source>
</evidence>
<dbReference type="Pfam" id="PF21799">
    <property type="entry name" value="MurD-like_N"/>
    <property type="match status" value="1"/>
</dbReference>